<evidence type="ECO:0000259" key="6">
    <source>
        <dbReference type="Pfam" id="PF08386"/>
    </source>
</evidence>
<evidence type="ECO:0000256" key="2">
    <source>
        <dbReference type="ARBA" id="ARBA00022729"/>
    </source>
</evidence>
<dbReference type="Proteomes" id="UP001165378">
    <property type="component" value="Unassembled WGS sequence"/>
</dbReference>
<feature type="chain" id="PRO_5041421316" evidence="5">
    <location>
        <begin position="34"/>
        <end position="562"/>
    </location>
</feature>
<sequence length="562" mass="59139">MRTPSRRALFPRRAIPAAALAAAAVLVSGCAVGGTGGVAGKARESVDTTPGGTAAPGSGGPSGPGLAIAPTPGGKGQNDPALTSFYTQKPAWKACPDDPETDGDEGEMQCAKVRVPLDYAKPEGKSIEISAMRLQASGKGKRIGTLFTNPGGPGGSGIDYLKSWAAEYDADIRKSFDIVGFDPRGVGESAKVVCLSDEQRDRMNAEDGPDPKDTAASDAFAKAQDEEFSAGCQSRSGELLPHVGTRNVARDMDILRVLAGDPKLNYLGYSYGTYLGALYAEEFPDRVGRLVLDGAVDPAADPLDDSIGQTVGFEQSFTRFAKDCAKRPSCPLGTDPARAALVGVDFLDSLRTNPLPSRLDERKLTSSLGWTGMIRLLYADEDQGWEALRSAFDMAMKRGDGTAFVAYADDYNGRDENGRYDGSMDALRVIGCADGMAEAPSPARVQQVLDQLRREAPLFSRDSTPADFSGPGCPSWPFRTAEKPHTVKAPGSDPILVIGTTGDPATPYAASERLAAGFENATLLTLEGEGHTAYGRGNACIDAAVDAYLTQGKMPAEGKRCS</sequence>
<dbReference type="Pfam" id="PF08386">
    <property type="entry name" value="Abhydrolase_4"/>
    <property type="match status" value="1"/>
</dbReference>
<keyword evidence="3 7" id="KW-0378">Hydrolase</keyword>
<proteinExistence type="inferred from homology"/>
<protein>
    <submittedName>
        <fullName evidence="7">Alpha/beta hydrolase</fullName>
    </submittedName>
</protein>
<dbReference type="AlphaFoldDB" id="A0AA41U140"/>
<dbReference type="InterPro" id="IPR029058">
    <property type="entry name" value="AB_hydrolase_fold"/>
</dbReference>
<feature type="compositionally biased region" description="Basic and acidic residues" evidence="4">
    <location>
        <begin position="197"/>
        <end position="215"/>
    </location>
</feature>
<dbReference type="Gene3D" id="3.40.50.1820">
    <property type="entry name" value="alpha/beta hydrolase"/>
    <property type="match status" value="1"/>
</dbReference>
<evidence type="ECO:0000256" key="3">
    <source>
        <dbReference type="ARBA" id="ARBA00022801"/>
    </source>
</evidence>
<feature type="signal peptide" evidence="5">
    <location>
        <begin position="1"/>
        <end position="33"/>
    </location>
</feature>
<evidence type="ECO:0000313" key="8">
    <source>
        <dbReference type="Proteomes" id="UP001165378"/>
    </source>
</evidence>
<organism evidence="7 8">
    <name type="scientific">Yinghuangia soli</name>
    <dbReference type="NCBI Taxonomy" id="2908204"/>
    <lineage>
        <taxon>Bacteria</taxon>
        <taxon>Bacillati</taxon>
        <taxon>Actinomycetota</taxon>
        <taxon>Actinomycetes</taxon>
        <taxon>Kitasatosporales</taxon>
        <taxon>Streptomycetaceae</taxon>
        <taxon>Yinghuangia</taxon>
    </lineage>
</organism>
<gene>
    <name evidence="7" type="ORF">LZ495_18780</name>
</gene>
<name>A0AA41U140_9ACTN</name>
<keyword evidence="2 5" id="KW-0732">Signal</keyword>
<comment type="similarity">
    <text evidence="1">Belongs to the peptidase S33 family.</text>
</comment>
<keyword evidence="8" id="KW-1185">Reference proteome</keyword>
<comment type="caution">
    <text evidence="7">The sequence shown here is derived from an EMBL/GenBank/DDBJ whole genome shotgun (WGS) entry which is preliminary data.</text>
</comment>
<dbReference type="PANTHER" id="PTHR43248">
    <property type="entry name" value="2-SUCCINYL-6-HYDROXY-2,4-CYCLOHEXADIENE-1-CARBOXYLATE SYNTHASE"/>
    <property type="match status" value="1"/>
</dbReference>
<dbReference type="InterPro" id="IPR013595">
    <property type="entry name" value="Pept_S33_TAP-like_C"/>
</dbReference>
<feature type="region of interest" description="Disordered" evidence="4">
    <location>
        <begin position="197"/>
        <end position="217"/>
    </location>
</feature>
<dbReference type="SUPFAM" id="SSF53474">
    <property type="entry name" value="alpha/beta-Hydrolases"/>
    <property type="match status" value="1"/>
</dbReference>
<dbReference type="PROSITE" id="PS51257">
    <property type="entry name" value="PROKAR_LIPOPROTEIN"/>
    <property type="match status" value="1"/>
</dbReference>
<feature type="domain" description="Peptidase S33 tripeptidyl aminopeptidase-like C-terminal" evidence="6">
    <location>
        <begin position="472"/>
        <end position="561"/>
    </location>
</feature>
<dbReference type="InterPro" id="IPR051601">
    <property type="entry name" value="Serine_prot/Carboxylest_S33"/>
</dbReference>
<evidence type="ECO:0000256" key="5">
    <source>
        <dbReference type="SAM" id="SignalP"/>
    </source>
</evidence>
<feature type="compositionally biased region" description="Acidic residues" evidence="4">
    <location>
        <begin position="97"/>
        <end position="107"/>
    </location>
</feature>
<dbReference type="GO" id="GO:0016787">
    <property type="term" value="F:hydrolase activity"/>
    <property type="evidence" value="ECO:0007669"/>
    <property type="project" value="UniProtKB-KW"/>
</dbReference>
<reference evidence="7" key="1">
    <citation type="submission" date="2022-01" db="EMBL/GenBank/DDBJ databases">
        <title>Genome-Based Taxonomic Classification of the Phylum Actinobacteria.</title>
        <authorList>
            <person name="Gao Y."/>
        </authorList>
    </citation>
    <scope>NUCLEOTIDE SEQUENCE</scope>
    <source>
        <strain evidence="7">KLBMP 8922</strain>
    </source>
</reference>
<evidence type="ECO:0000256" key="4">
    <source>
        <dbReference type="SAM" id="MobiDB-lite"/>
    </source>
</evidence>
<evidence type="ECO:0000256" key="1">
    <source>
        <dbReference type="ARBA" id="ARBA00010088"/>
    </source>
</evidence>
<dbReference type="PANTHER" id="PTHR43248:SF29">
    <property type="entry name" value="TRIPEPTIDYL AMINOPEPTIDASE"/>
    <property type="match status" value="1"/>
</dbReference>
<feature type="region of interest" description="Disordered" evidence="4">
    <location>
        <begin position="38"/>
        <end position="107"/>
    </location>
</feature>
<dbReference type="RefSeq" id="WP_235053463.1">
    <property type="nucleotide sequence ID" value="NZ_JAKFHA010000010.1"/>
</dbReference>
<dbReference type="EMBL" id="JAKFHA010000010">
    <property type="protein sequence ID" value="MCF2529246.1"/>
    <property type="molecule type" value="Genomic_DNA"/>
</dbReference>
<evidence type="ECO:0000313" key="7">
    <source>
        <dbReference type="EMBL" id="MCF2529246.1"/>
    </source>
</evidence>
<accession>A0AA41U140</accession>